<dbReference type="EMBL" id="MHLR01000016">
    <property type="protein sequence ID" value="OGZ15287.1"/>
    <property type="molecule type" value="Genomic_DNA"/>
</dbReference>
<dbReference type="GO" id="GO:0003735">
    <property type="term" value="F:structural constituent of ribosome"/>
    <property type="evidence" value="ECO:0007669"/>
    <property type="project" value="InterPro"/>
</dbReference>
<keyword evidence="4 5" id="KW-0694">RNA-binding</keyword>
<evidence type="ECO:0000256" key="2">
    <source>
        <dbReference type="ARBA" id="ARBA00022980"/>
    </source>
</evidence>
<evidence type="ECO:0000256" key="1">
    <source>
        <dbReference type="ARBA" id="ARBA00008563"/>
    </source>
</evidence>
<dbReference type="GO" id="GO:1990904">
    <property type="term" value="C:ribonucleoprotein complex"/>
    <property type="evidence" value="ECO:0007669"/>
    <property type="project" value="UniProtKB-KW"/>
</dbReference>
<dbReference type="STRING" id="1798667.A3J08_00705"/>
<dbReference type="InterPro" id="IPR001787">
    <property type="entry name" value="Ribosomal_bL21"/>
</dbReference>
<dbReference type="GO" id="GO:0005840">
    <property type="term" value="C:ribosome"/>
    <property type="evidence" value="ECO:0007669"/>
    <property type="project" value="UniProtKB-KW"/>
</dbReference>
<keyword evidence="3 4" id="KW-0687">Ribonucleoprotein</keyword>
<dbReference type="Pfam" id="PF00829">
    <property type="entry name" value="Ribosomal_L21p"/>
    <property type="match status" value="1"/>
</dbReference>
<proteinExistence type="inferred from homology"/>
<evidence type="ECO:0000256" key="3">
    <source>
        <dbReference type="ARBA" id="ARBA00023274"/>
    </source>
</evidence>
<evidence type="ECO:0000313" key="7">
    <source>
        <dbReference type="EMBL" id="OGZ15287.1"/>
    </source>
</evidence>
<comment type="caution">
    <text evidence="7">The sequence shown here is derived from an EMBL/GenBank/DDBJ whole genome shotgun (WGS) entry which is preliminary data.</text>
</comment>
<feature type="region of interest" description="Disordered" evidence="6">
    <location>
        <begin position="82"/>
        <end position="102"/>
    </location>
</feature>
<evidence type="ECO:0000313" key="8">
    <source>
        <dbReference type="Proteomes" id="UP000177573"/>
    </source>
</evidence>
<dbReference type="NCBIfam" id="TIGR00061">
    <property type="entry name" value="L21"/>
    <property type="match status" value="1"/>
</dbReference>
<evidence type="ECO:0000256" key="5">
    <source>
        <dbReference type="RuleBase" id="RU000562"/>
    </source>
</evidence>
<comment type="similarity">
    <text evidence="1 4 5">Belongs to the bacterial ribosomal protein bL21 family.</text>
</comment>
<dbReference type="Proteomes" id="UP000177573">
    <property type="component" value="Unassembled WGS sequence"/>
</dbReference>
<comment type="function">
    <text evidence="4 5">This protein binds to 23S rRNA in the presence of protein L20.</text>
</comment>
<name>A0A1G2DNR7_9BACT</name>
<dbReference type="SUPFAM" id="SSF141091">
    <property type="entry name" value="L21p-like"/>
    <property type="match status" value="1"/>
</dbReference>
<organism evidence="7 8">
    <name type="scientific">Candidatus Lloydbacteria bacterium RIFCSPLOWO2_02_FULL_51_11</name>
    <dbReference type="NCBI Taxonomy" id="1798667"/>
    <lineage>
        <taxon>Bacteria</taxon>
        <taxon>Candidatus Lloydiibacteriota</taxon>
    </lineage>
</organism>
<dbReference type="GO" id="GO:0005737">
    <property type="term" value="C:cytoplasm"/>
    <property type="evidence" value="ECO:0007669"/>
    <property type="project" value="UniProtKB-ARBA"/>
</dbReference>
<keyword evidence="2 4" id="KW-0689">Ribosomal protein</keyword>
<evidence type="ECO:0000256" key="6">
    <source>
        <dbReference type="SAM" id="MobiDB-lite"/>
    </source>
</evidence>
<feature type="compositionally biased region" description="Basic residues" evidence="6">
    <location>
        <begin position="82"/>
        <end position="91"/>
    </location>
</feature>
<dbReference type="PANTHER" id="PTHR21349">
    <property type="entry name" value="50S RIBOSOMAL PROTEIN L21"/>
    <property type="match status" value="1"/>
</dbReference>
<evidence type="ECO:0000256" key="4">
    <source>
        <dbReference type="HAMAP-Rule" id="MF_01363"/>
    </source>
</evidence>
<dbReference type="HAMAP" id="MF_01363">
    <property type="entry name" value="Ribosomal_bL21"/>
    <property type="match status" value="1"/>
</dbReference>
<reference evidence="7 8" key="1">
    <citation type="journal article" date="2016" name="Nat. Commun.">
        <title>Thousands of microbial genomes shed light on interconnected biogeochemical processes in an aquifer system.</title>
        <authorList>
            <person name="Anantharaman K."/>
            <person name="Brown C.T."/>
            <person name="Hug L.A."/>
            <person name="Sharon I."/>
            <person name="Castelle C.J."/>
            <person name="Probst A.J."/>
            <person name="Thomas B.C."/>
            <person name="Singh A."/>
            <person name="Wilkins M.J."/>
            <person name="Karaoz U."/>
            <person name="Brodie E.L."/>
            <person name="Williams K.H."/>
            <person name="Hubbard S.S."/>
            <person name="Banfield J.F."/>
        </authorList>
    </citation>
    <scope>NUCLEOTIDE SEQUENCE [LARGE SCALE GENOMIC DNA]</scope>
</reference>
<accession>A0A1G2DNR7</accession>
<dbReference type="InterPro" id="IPR028909">
    <property type="entry name" value="bL21-like"/>
</dbReference>
<comment type="subunit">
    <text evidence="4">Part of the 50S ribosomal subunit. Contacts protein L20.</text>
</comment>
<dbReference type="InterPro" id="IPR036164">
    <property type="entry name" value="bL21-like_sf"/>
</dbReference>
<gene>
    <name evidence="4" type="primary">rplU</name>
    <name evidence="7" type="ORF">A3J08_00705</name>
</gene>
<dbReference type="GO" id="GO:0019843">
    <property type="term" value="F:rRNA binding"/>
    <property type="evidence" value="ECO:0007669"/>
    <property type="project" value="UniProtKB-UniRule"/>
</dbReference>
<dbReference type="PANTHER" id="PTHR21349:SF0">
    <property type="entry name" value="LARGE RIBOSOMAL SUBUNIT PROTEIN BL21M"/>
    <property type="match status" value="1"/>
</dbReference>
<sequence length="102" mass="11321">MNYAVVETGGKQYRLTPGKTIMIEKLAGKKTGDAISFDKVLLLDDGKGVKVGAPYLEGVTVEAVIEGEGRSKKITIIQYKAKTRARRKQGHRQPFMKVQTRK</sequence>
<keyword evidence="4 5" id="KW-0699">rRNA-binding</keyword>
<dbReference type="GO" id="GO:0006412">
    <property type="term" value="P:translation"/>
    <property type="evidence" value="ECO:0007669"/>
    <property type="project" value="UniProtKB-UniRule"/>
</dbReference>
<dbReference type="AlphaFoldDB" id="A0A1G2DNR7"/>
<protein>
    <recommendedName>
        <fullName evidence="4">Large ribosomal subunit protein bL21</fullName>
    </recommendedName>
</protein>